<dbReference type="InterPro" id="IPR029495">
    <property type="entry name" value="NACHT-assoc"/>
</dbReference>
<keyword evidence="5" id="KW-0547">Nucleotide-binding</keyword>
<organism evidence="8 9">
    <name type="scientific">Cirrhinus mrigala</name>
    <name type="common">Mrigala</name>
    <dbReference type="NCBI Taxonomy" id="683832"/>
    <lineage>
        <taxon>Eukaryota</taxon>
        <taxon>Metazoa</taxon>
        <taxon>Chordata</taxon>
        <taxon>Craniata</taxon>
        <taxon>Vertebrata</taxon>
        <taxon>Euteleostomi</taxon>
        <taxon>Actinopterygii</taxon>
        <taxon>Neopterygii</taxon>
        <taxon>Teleostei</taxon>
        <taxon>Ostariophysi</taxon>
        <taxon>Cypriniformes</taxon>
        <taxon>Cyprinidae</taxon>
        <taxon>Labeoninae</taxon>
        <taxon>Labeonini</taxon>
        <taxon>Cirrhinus</taxon>
    </lineage>
</organism>
<evidence type="ECO:0000256" key="1">
    <source>
        <dbReference type="ARBA" id="ARBA00004496"/>
    </source>
</evidence>
<comment type="subcellular location">
    <subcellularLocation>
        <location evidence="1">Cytoplasm</location>
    </subcellularLocation>
</comment>
<evidence type="ECO:0000256" key="4">
    <source>
        <dbReference type="ARBA" id="ARBA00022737"/>
    </source>
</evidence>
<keyword evidence="3" id="KW-0433">Leucine-rich repeat</keyword>
<proteinExistence type="predicted"/>
<keyword evidence="9" id="KW-1185">Reference proteome</keyword>
<sequence>MNMKKKAERIFDCKKVNEVDLKAVYTELFITEDDMKDVNQEREILRINDAFRKKQTQDKPINCSELFTLLRDNNEEKIVLTKGIAGIGKTVSVHKFILDWAEGKANQDIHCVFLLPFREINRIKDREVNLHEFLMEFYDELKDLEKSKLYTEYKLAFIFDGLDESRLPLNFESEALKMVEKRSSVDVLFTSLVKGDLLPSSLVWVTSRPAAANQIPPEYVGFFTEVRGFTDQQKEEYFRKRITDENLAFKIILHIKTSRSLYIMCHIPVFCWITATVLQNILIKNSEENISTTLTEMYIHFLLIQMNMKSQKYDEKAERERTKLLCLNKEMILKLAKLAFEQLKQENIVFYEEDLKACDIDVSKDTEFTGMIAEIFKMEDGLHETKVYCFVHLSVQEFLAAVHVFVCYLNKNMQELQFFFDKPEENITLQELLQKAIDKARRSQRGHLDLFLRFLMGISLKSSQNLLQGLITSTEDTTESITKTTEYIKQEQNKNGISDESFVNLFYCLLELKDHSLYEEIQSYLSSDEHPGRNLSSSMCTVLTYVLLMSEKVLDEFNPKRFTSSSSNYKKLVPAVRCCRKAL</sequence>
<dbReference type="GO" id="GO:0005737">
    <property type="term" value="C:cytoplasm"/>
    <property type="evidence" value="ECO:0007669"/>
    <property type="project" value="UniProtKB-SubCell"/>
</dbReference>
<dbReference type="FunFam" id="3.40.50.300:FF:000210">
    <property type="entry name" value="Si:dkey-16p6.1"/>
    <property type="match status" value="1"/>
</dbReference>
<feature type="domain" description="NACHT" evidence="7">
    <location>
        <begin position="77"/>
        <end position="211"/>
    </location>
</feature>
<keyword evidence="4" id="KW-0677">Repeat</keyword>
<protein>
    <recommendedName>
        <fullName evidence="7">NACHT domain-containing protein</fullName>
    </recommendedName>
</protein>
<dbReference type="SMART" id="SM01288">
    <property type="entry name" value="FISNA"/>
    <property type="match status" value="1"/>
</dbReference>
<feature type="non-terminal residue" evidence="8">
    <location>
        <position position="583"/>
    </location>
</feature>
<dbReference type="PANTHER" id="PTHR24106">
    <property type="entry name" value="NACHT, LRR AND CARD DOMAINS-CONTAINING"/>
    <property type="match status" value="1"/>
</dbReference>
<dbReference type="AlphaFoldDB" id="A0ABD0R8J6"/>
<gene>
    <name evidence="8" type="ORF">M9458_008422</name>
</gene>
<dbReference type="InterPro" id="IPR051261">
    <property type="entry name" value="NLR"/>
</dbReference>
<evidence type="ECO:0000256" key="6">
    <source>
        <dbReference type="ARBA" id="ARBA00022840"/>
    </source>
</evidence>
<dbReference type="Pfam" id="PF14484">
    <property type="entry name" value="FISNA"/>
    <property type="match status" value="1"/>
</dbReference>
<evidence type="ECO:0000256" key="2">
    <source>
        <dbReference type="ARBA" id="ARBA00022490"/>
    </source>
</evidence>
<dbReference type="InterPro" id="IPR027417">
    <property type="entry name" value="P-loop_NTPase"/>
</dbReference>
<evidence type="ECO:0000256" key="5">
    <source>
        <dbReference type="ARBA" id="ARBA00022741"/>
    </source>
</evidence>
<evidence type="ECO:0000313" key="8">
    <source>
        <dbReference type="EMBL" id="KAL0194850.1"/>
    </source>
</evidence>
<accession>A0ABD0R8J6</accession>
<dbReference type="InterPro" id="IPR041267">
    <property type="entry name" value="NLRP_HD2"/>
</dbReference>
<dbReference type="Pfam" id="PF17779">
    <property type="entry name" value="WHD_NOD2"/>
    <property type="match status" value="1"/>
</dbReference>
<dbReference type="Pfam" id="PF17776">
    <property type="entry name" value="NLRC4_HD2"/>
    <property type="match status" value="1"/>
</dbReference>
<evidence type="ECO:0000256" key="3">
    <source>
        <dbReference type="ARBA" id="ARBA00022614"/>
    </source>
</evidence>
<keyword evidence="2" id="KW-0963">Cytoplasm</keyword>
<dbReference type="InterPro" id="IPR041075">
    <property type="entry name" value="NOD1/2_WH"/>
</dbReference>
<name>A0ABD0R8J6_CIRMR</name>
<dbReference type="EMBL" id="JAMKFB020000004">
    <property type="protein sequence ID" value="KAL0194850.1"/>
    <property type="molecule type" value="Genomic_DNA"/>
</dbReference>
<dbReference type="GO" id="GO:0005524">
    <property type="term" value="F:ATP binding"/>
    <property type="evidence" value="ECO:0007669"/>
    <property type="project" value="UniProtKB-KW"/>
</dbReference>
<reference evidence="8 9" key="1">
    <citation type="submission" date="2024-05" db="EMBL/GenBank/DDBJ databases">
        <title>Genome sequencing and assembly of Indian major carp, Cirrhinus mrigala (Hamilton, 1822).</title>
        <authorList>
            <person name="Mohindra V."/>
            <person name="Chowdhury L.M."/>
            <person name="Lal K."/>
            <person name="Jena J.K."/>
        </authorList>
    </citation>
    <scope>NUCLEOTIDE SEQUENCE [LARGE SCALE GENOMIC DNA]</scope>
    <source>
        <strain evidence="8">CM1030</strain>
        <tissue evidence="8">Blood</tissue>
    </source>
</reference>
<dbReference type="InterPro" id="IPR007111">
    <property type="entry name" value="NACHT_NTPase"/>
</dbReference>
<evidence type="ECO:0000259" key="7">
    <source>
        <dbReference type="PROSITE" id="PS50837"/>
    </source>
</evidence>
<evidence type="ECO:0000313" key="9">
    <source>
        <dbReference type="Proteomes" id="UP001529510"/>
    </source>
</evidence>
<keyword evidence="6" id="KW-0067">ATP-binding</keyword>
<dbReference type="PROSITE" id="PS50837">
    <property type="entry name" value="NACHT"/>
    <property type="match status" value="1"/>
</dbReference>
<dbReference type="Proteomes" id="UP001529510">
    <property type="component" value="Unassembled WGS sequence"/>
</dbReference>
<dbReference type="Pfam" id="PF05729">
    <property type="entry name" value="NACHT"/>
    <property type="match status" value="1"/>
</dbReference>
<comment type="caution">
    <text evidence="8">The sequence shown here is derived from an EMBL/GenBank/DDBJ whole genome shotgun (WGS) entry which is preliminary data.</text>
</comment>
<dbReference type="Gene3D" id="3.40.50.300">
    <property type="entry name" value="P-loop containing nucleotide triphosphate hydrolases"/>
    <property type="match status" value="1"/>
</dbReference>